<keyword evidence="3" id="KW-1185">Reference proteome</keyword>
<protein>
    <recommendedName>
        <fullName evidence="4">Sjogrens syndrome scleroderma autoantigen 1</fullName>
    </recommendedName>
</protein>
<feature type="compositionally biased region" description="Low complexity" evidence="1">
    <location>
        <begin position="101"/>
        <end position="117"/>
    </location>
</feature>
<name>A0A1J1A9Q7_9EURY</name>
<sequence length="202" mass="20849">MSEDFDKEAERERLREKYESDQGDREATERMSELLLQGATMTNKHCDTCGSPIFRYQGQEFCPTCQAEGQPAAQSAGQSAGESQPEREDSPAEPGVGASTGGADPAAGGQPDPATAQVDAGAGQTAPGTEPTQAAATKPTQSEPPATGRTAQPAASGAQESLSQTIAVLAERARTSEDPQQAKAFLEAAREAAEALAALAGR</sequence>
<dbReference type="Proteomes" id="UP000186165">
    <property type="component" value="Chromosome"/>
</dbReference>
<accession>A0A1J1A9Q7</accession>
<dbReference type="RefSeq" id="WP_071932474.1">
    <property type="nucleotide sequence ID" value="NZ_CP016804.1"/>
</dbReference>
<feature type="region of interest" description="Disordered" evidence="1">
    <location>
        <begin position="1"/>
        <end position="30"/>
    </location>
</feature>
<dbReference type="PANTHER" id="PTHR16537">
    <property type="entry name" value="SJOEGREN SYNDROME/SCLERODERMA AUTOANTIGEN 1"/>
    <property type="match status" value="1"/>
</dbReference>
<evidence type="ECO:0008006" key="4">
    <source>
        <dbReference type="Google" id="ProtNLM"/>
    </source>
</evidence>
<dbReference type="PANTHER" id="PTHR16537:SF1">
    <property type="entry name" value="PROTEIN ZNRD2"/>
    <property type="match status" value="1"/>
</dbReference>
<dbReference type="InterPro" id="IPR051888">
    <property type="entry name" value="UPF0148_domain"/>
</dbReference>
<dbReference type="GeneID" id="30416567"/>
<evidence type="ECO:0000256" key="1">
    <source>
        <dbReference type="SAM" id="MobiDB-lite"/>
    </source>
</evidence>
<feature type="compositionally biased region" description="Polar residues" evidence="1">
    <location>
        <begin position="126"/>
        <end position="144"/>
    </location>
</feature>
<feature type="compositionally biased region" description="Basic and acidic residues" evidence="1">
    <location>
        <begin position="8"/>
        <end position="30"/>
    </location>
</feature>
<evidence type="ECO:0000313" key="3">
    <source>
        <dbReference type="Proteomes" id="UP000186165"/>
    </source>
</evidence>
<proteinExistence type="predicted"/>
<dbReference type="InterPro" id="IPR009563">
    <property type="entry name" value="SSSCA1"/>
</dbReference>
<evidence type="ECO:0000313" key="2">
    <source>
        <dbReference type="EMBL" id="APE94515.1"/>
    </source>
</evidence>
<dbReference type="AlphaFoldDB" id="A0A1J1A9Q7"/>
<feature type="region of interest" description="Disordered" evidence="1">
    <location>
        <begin position="66"/>
        <end position="163"/>
    </location>
</feature>
<gene>
    <name evidence="2" type="ORF">HSR6_0039</name>
</gene>
<dbReference type="OrthoDB" id="26305at2157"/>
<dbReference type="Pfam" id="PF06677">
    <property type="entry name" value="Auto_anti-p27"/>
    <property type="match status" value="1"/>
</dbReference>
<organism evidence="2 3">
    <name type="scientific">Halodesulfurarchaeum formicicum</name>
    <dbReference type="NCBI Taxonomy" id="1873524"/>
    <lineage>
        <taxon>Archaea</taxon>
        <taxon>Methanobacteriati</taxon>
        <taxon>Methanobacteriota</taxon>
        <taxon>Stenosarchaea group</taxon>
        <taxon>Halobacteria</taxon>
        <taxon>Halobacteriales</taxon>
        <taxon>Halobacteriaceae</taxon>
        <taxon>Halodesulfurarchaeum</taxon>
    </lineage>
</organism>
<reference evidence="3" key="1">
    <citation type="submission" date="2016-08" db="EMBL/GenBank/DDBJ databases">
        <title>Discovery of first anaerobic lithoheterotrophic haloarchae widely represented in hypersaline habitats.</title>
        <authorList>
            <person name="Sorokin D.Y."/>
            <person name="Kublanov I.V."/>
            <person name="Roman P."/>
            <person name="Sinninghe Damste J.S."/>
            <person name="Golyshin P.N."/>
            <person name="Rojo D."/>
            <person name="Ciordia S."/>
            <person name="Mena Md.C."/>
            <person name="Ferrer M."/>
            <person name="Smedile F."/>
            <person name="Messina E."/>
            <person name="La Cono V."/>
            <person name="Yakimov M.M."/>
        </authorList>
    </citation>
    <scope>NUCLEOTIDE SEQUENCE [LARGE SCALE GENOMIC DNA]</scope>
    <source>
        <strain evidence="3">HSR6</strain>
    </source>
</reference>
<feature type="compositionally biased region" description="Low complexity" evidence="1">
    <location>
        <begin position="66"/>
        <end position="83"/>
    </location>
</feature>
<dbReference type="EMBL" id="CP016804">
    <property type="protein sequence ID" value="APE94515.1"/>
    <property type="molecule type" value="Genomic_DNA"/>
</dbReference>
<dbReference type="KEGG" id="hhsr:HSR6_0039"/>